<evidence type="ECO:0000313" key="3">
    <source>
        <dbReference type="Proteomes" id="UP001149090"/>
    </source>
</evidence>
<dbReference type="Proteomes" id="UP001149090">
    <property type="component" value="Unassembled WGS sequence"/>
</dbReference>
<protein>
    <submittedName>
        <fullName evidence="2">Protein sey1</fullName>
    </submittedName>
</protein>
<name>A0A9Q0LN15_ANAIG</name>
<dbReference type="OrthoDB" id="2343366at2759"/>
<gene>
    <name evidence="2" type="ORF">M0811_07364</name>
</gene>
<dbReference type="AlphaFoldDB" id="A0A9Q0LN15"/>
<evidence type="ECO:0000256" key="1">
    <source>
        <dbReference type="SAM" id="MobiDB-lite"/>
    </source>
</evidence>
<feature type="region of interest" description="Disordered" evidence="1">
    <location>
        <begin position="110"/>
        <end position="143"/>
    </location>
</feature>
<organism evidence="2 3">
    <name type="scientific">Anaeramoeba ignava</name>
    <name type="common">Anaerobic marine amoeba</name>
    <dbReference type="NCBI Taxonomy" id="1746090"/>
    <lineage>
        <taxon>Eukaryota</taxon>
        <taxon>Metamonada</taxon>
        <taxon>Anaeramoebidae</taxon>
        <taxon>Anaeramoeba</taxon>
    </lineage>
</organism>
<evidence type="ECO:0000313" key="2">
    <source>
        <dbReference type="EMBL" id="KAJ5075394.1"/>
    </source>
</evidence>
<proteinExistence type="predicted"/>
<keyword evidence="3" id="KW-1185">Reference proteome</keyword>
<accession>A0A9Q0LN15</accession>
<reference evidence="2" key="1">
    <citation type="submission" date="2022-10" db="EMBL/GenBank/DDBJ databases">
        <title>Novel sulphate-reducing endosymbionts in the free-living metamonad Anaeramoeba.</title>
        <authorList>
            <person name="Jerlstrom-Hultqvist J."/>
            <person name="Cepicka I."/>
            <person name="Gallot-Lavallee L."/>
            <person name="Salas-Leiva D."/>
            <person name="Curtis B.A."/>
            <person name="Zahonova K."/>
            <person name="Pipaliya S."/>
            <person name="Dacks J."/>
            <person name="Roger A.J."/>
        </authorList>
    </citation>
    <scope>NUCLEOTIDE SEQUENCE</scope>
    <source>
        <strain evidence="2">BMAN</strain>
    </source>
</reference>
<dbReference type="EMBL" id="JAPDFW010000065">
    <property type="protein sequence ID" value="KAJ5075394.1"/>
    <property type="molecule type" value="Genomic_DNA"/>
</dbReference>
<sequence>MESNEFLEIINSRRNQNRKEYEIEFRYISEIFPIQNLETITYENALIFFSNKIKFRPNQIKFFIQKIPLLEKRTLLESIEDCIRKLSEKDKKISKNHYIIDIKVDSDISKQRRRRQEQEQREQEEKRRREEEERKRREKEERERDKEKRVYCGYVCKSCHYSCTLQKGHKGLHSVQHGNMRYSTLVTEKGKNGIESEEYHLKTGESSKQIICTHQCLLGGRGHIHLIPLDEINLNKVPQSFRKLIRYSDKEYSDNVQYYEATCHFYWNFYLKFKSGFSKEQEFEFSRCGAICGAEIHENHQSHSHEKKLKQVHALEFLGRKTENEEIPYCVLPLWHSKWIPNQFPKGYQQGFTSREGHFFPCNHGREFDFGKLSSLLVN</sequence>
<comment type="caution">
    <text evidence="2">The sequence shown here is derived from an EMBL/GenBank/DDBJ whole genome shotgun (WGS) entry which is preliminary data.</text>
</comment>